<dbReference type="Pfam" id="PF01171">
    <property type="entry name" value="ATP_bind_3"/>
    <property type="match status" value="1"/>
</dbReference>
<proteinExistence type="inferred from homology"/>
<organism evidence="10 11">
    <name type="scientific">Bifidobacterium goeldii</name>
    <dbReference type="NCBI Taxonomy" id="2306975"/>
    <lineage>
        <taxon>Bacteria</taxon>
        <taxon>Bacillati</taxon>
        <taxon>Actinomycetota</taxon>
        <taxon>Actinomycetes</taxon>
        <taxon>Bifidobacteriales</taxon>
        <taxon>Bifidobacteriaceae</taxon>
        <taxon>Bifidobacterium</taxon>
    </lineage>
</organism>
<evidence type="ECO:0000256" key="6">
    <source>
        <dbReference type="ARBA" id="ARBA00048539"/>
    </source>
</evidence>
<dbReference type="PANTHER" id="PTHR43033">
    <property type="entry name" value="TRNA(ILE)-LYSIDINE SYNTHASE-RELATED"/>
    <property type="match status" value="1"/>
</dbReference>
<dbReference type="SUPFAM" id="SSF82829">
    <property type="entry name" value="MesJ substrate recognition domain-like"/>
    <property type="match status" value="1"/>
</dbReference>
<dbReference type="InterPro" id="IPR012094">
    <property type="entry name" value="tRNA_Ile_lys_synt"/>
</dbReference>
<accession>A0A430FG87</accession>
<evidence type="ECO:0000256" key="1">
    <source>
        <dbReference type="ARBA" id="ARBA00022490"/>
    </source>
</evidence>
<dbReference type="InterPro" id="IPR012795">
    <property type="entry name" value="tRNA_Ile_lys_synt_N"/>
</dbReference>
<dbReference type="EMBL" id="QXGL01000006">
    <property type="protein sequence ID" value="RSX51782.1"/>
    <property type="molecule type" value="Genomic_DNA"/>
</dbReference>
<dbReference type="RefSeq" id="WP_125981965.1">
    <property type="nucleotide sequence ID" value="NZ_QXGL01000006.1"/>
</dbReference>
<feature type="domain" description="tRNA(Ile)-lysidine synthase substrate-binding" evidence="9">
    <location>
        <begin position="294"/>
        <end position="354"/>
    </location>
</feature>
<dbReference type="NCBIfam" id="TIGR02432">
    <property type="entry name" value="lysidine_TilS_N"/>
    <property type="match status" value="1"/>
</dbReference>
<gene>
    <name evidence="7" type="primary">tilS</name>
    <name evidence="10" type="ORF">D2E25_1757</name>
</gene>
<dbReference type="OrthoDB" id="5244702at2"/>
<dbReference type="GO" id="GO:0032267">
    <property type="term" value="F:tRNA(Ile)-lysidine synthase activity"/>
    <property type="evidence" value="ECO:0007669"/>
    <property type="project" value="UniProtKB-EC"/>
</dbReference>
<dbReference type="GO" id="GO:0005737">
    <property type="term" value="C:cytoplasm"/>
    <property type="evidence" value="ECO:0007669"/>
    <property type="project" value="UniProtKB-SubCell"/>
</dbReference>
<evidence type="ECO:0000256" key="3">
    <source>
        <dbReference type="ARBA" id="ARBA00022694"/>
    </source>
</evidence>
<name>A0A430FG87_9BIFI</name>
<comment type="subcellular location">
    <subcellularLocation>
        <location evidence="7">Cytoplasm</location>
    </subcellularLocation>
</comment>
<protein>
    <recommendedName>
        <fullName evidence="7">tRNA(Ile)-lysidine synthase</fullName>
        <ecNumber evidence="7">6.3.4.19</ecNumber>
    </recommendedName>
    <alternativeName>
        <fullName evidence="7">tRNA(Ile)-2-lysyl-cytidine synthase</fullName>
    </alternativeName>
    <alternativeName>
        <fullName evidence="7">tRNA(Ile)-lysidine synthetase</fullName>
    </alternativeName>
</protein>
<dbReference type="Gene3D" id="1.20.59.20">
    <property type="match status" value="1"/>
</dbReference>
<keyword evidence="1 7" id="KW-0963">Cytoplasm</keyword>
<evidence type="ECO:0000256" key="2">
    <source>
        <dbReference type="ARBA" id="ARBA00022598"/>
    </source>
</evidence>
<keyword evidence="5 7" id="KW-0067">ATP-binding</keyword>
<dbReference type="Pfam" id="PF09179">
    <property type="entry name" value="TilS"/>
    <property type="match status" value="1"/>
</dbReference>
<dbReference type="HAMAP" id="MF_01161">
    <property type="entry name" value="tRNA_Ile_lys_synt"/>
    <property type="match status" value="1"/>
</dbReference>
<keyword evidence="4 7" id="KW-0547">Nucleotide-binding</keyword>
<dbReference type="Proteomes" id="UP000287533">
    <property type="component" value="Unassembled WGS sequence"/>
</dbReference>
<reference evidence="10 11" key="1">
    <citation type="submission" date="2018-09" db="EMBL/GenBank/DDBJ databases">
        <title>Characterization of the phylogenetic diversity of five novel species belonging to the genus Bifidobacterium.</title>
        <authorList>
            <person name="Lugli G.A."/>
            <person name="Duranti S."/>
            <person name="Milani C."/>
        </authorList>
    </citation>
    <scope>NUCLEOTIDE SEQUENCE [LARGE SCALE GENOMIC DNA]</scope>
    <source>
        <strain evidence="10 11">2034B</strain>
    </source>
</reference>
<evidence type="ECO:0000259" key="8">
    <source>
        <dbReference type="Pfam" id="PF01171"/>
    </source>
</evidence>
<evidence type="ECO:0000256" key="5">
    <source>
        <dbReference type="ARBA" id="ARBA00022840"/>
    </source>
</evidence>
<dbReference type="EC" id="6.3.4.19" evidence="7"/>
<comment type="caution">
    <text evidence="10">The sequence shown here is derived from an EMBL/GenBank/DDBJ whole genome shotgun (WGS) entry which is preliminary data.</text>
</comment>
<feature type="domain" description="tRNA(Ile)-lysidine/2-thiocytidine synthase N-terminal" evidence="8">
    <location>
        <begin position="45"/>
        <end position="217"/>
    </location>
</feature>
<dbReference type="SUPFAM" id="SSF52402">
    <property type="entry name" value="Adenine nucleotide alpha hydrolases-like"/>
    <property type="match status" value="1"/>
</dbReference>
<evidence type="ECO:0000313" key="11">
    <source>
        <dbReference type="Proteomes" id="UP000287533"/>
    </source>
</evidence>
<evidence type="ECO:0000256" key="7">
    <source>
        <dbReference type="HAMAP-Rule" id="MF_01161"/>
    </source>
</evidence>
<dbReference type="PANTHER" id="PTHR43033:SF1">
    <property type="entry name" value="TRNA(ILE)-LYSIDINE SYNTHASE-RELATED"/>
    <property type="match status" value="1"/>
</dbReference>
<evidence type="ECO:0000259" key="9">
    <source>
        <dbReference type="Pfam" id="PF09179"/>
    </source>
</evidence>
<dbReference type="AlphaFoldDB" id="A0A430FG87"/>
<dbReference type="InterPro" id="IPR011063">
    <property type="entry name" value="TilS/TtcA_N"/>
</dbReference>
<evidence type="ECO:0000256" key="4">
    <source>
        <dbReference type="ARBA" id="ARBA00022741"/>
    </source>
</evidence>
<dbReference type="Gene3D" id="3.40.50.620">
    <property type="entry name" value="HUPs"/>
    <property type="match status" value="1"/>
</dbReference>
<comment type="domain">
    <text evidence="7">The N-terminal region contains the highly conserved SGGXDS motif, predicted to be a P-loop motif involved in ATP binding.</text>
</comment>
<comment type="similarity">
    <text evidence="7">Belongs to the tRNA(Ile)-lysidine synthase family.</text>
</comment>
<keyword evidence="2 7" id="KW-0436">Ligase</keyword>
<sequence length="377" mass="40859">MPYTARMRRAVGAVRATLENAGISAPPECLREHGEHEPDADAPLVLVACSGGRDSMALAAVAHIVCAALRVRCGAIIIDHTLQAGSQTVAQQAAQRCQQLDLDPVIVRRITVTDDGRGAEAAARDARYAAICETAREINAAAVLLAHTLDDQAETVLIGLLRSEGVDALAGMPETFERDGVRFLRPLIDLTRADTTGICEDLHLEWWDDPTNGDDKLSPALLNAPQELTAVYPLRSRIRHMLLPFLTDFAGGNIAAHLAHGSKLLRRDKDYLDAQADAALQRAWLDPADDILRLSASVLAHEHPAIRLRVLAHALAGAGINASARHIEAIDQLITHWHGQGAVNLPSGYSVNRRKHVIRLCQDGEHANRRRSGPDRS</sequence>
<keyword evidence="11" id="KW-1185">Reference proteome</keyword>
<dbReference type="CDD" id="cd01992">
    <property type="entry name" value="TilS_N"/>
    <property type="match status" value="1"/>
</dbReference>
<dbReference type="InterPro" id="IPR014729">
    <property type="entry name" value="Rossmann-like_a/b/a_fold"/>
</dbReference>
<comment type="function">
    <text evidence="7">Ligates lysine onto the cytidine present at position 34 of the AUA codon-specific tRNA(Ile) that contains the anticodon CAU, in an ATP-dependent manner. Cytidine is converted to lysidine, thus changing the amino acid specificity of the tRNA from methionine to isoleucine.</text>
</comment>
<dbReference type="GO" id="GO:0006400">
    <property type="term" value="P:tRNA modification"/>
    <property type="evidence" value="ECO:0007669"/>
    <property type="project" value="UniProtKB-UniRule"/>
</dbReference>
<comment type="catalytic activity">
    <reaction evidence="6 7">
        <text>cytidine(34) in tRNA(Ile2) + L-lysine + ATP = lysidine(34) in tRNA(Ile2) + AMP + diphosphate + H(+)</text>
        <dbReference type="Rhea" id="RHEA:43744"/>
        <dbReference type="Rhea" id="RHEA-COMP:10625"/>
        <dbReference type="Rhea" id="RHEA-COMP:10670"/>
        <dbReference type="ChEBI" id="CHEBI:15378"/>
        <dbReference type="ChEBI" id="CHEBI:30616"/>
        <dbReference type="ChEBI" id="CHEBI:32551"/>
        <dbReference type="ChEBI" id="CHEBI:33019"/>
        <dbReference type="ChEBI" id="CHEBI:82748"/>
        <dbReference type="ChEBI" id="CHEBI:83665"/>
        <dbReference type="ChEBI" id="CHEBI:456215"/>
        <dbReference type="EC" id="6.3.4.19"/>
    </reaction>
</comment>
<feature type="binding site" evidence="7">
    <location>
        <begin position="50"/>
        <end position="55"/>
    </location>
    <ligand>
        <name>ATP</name>
        <dbReference type="ChEBI" id="CHEBI:30616"/>
    </ligand>
</feature>
<evidence type="ECO:0000313" key="10">
    <source>
        <dbReference type="EMBL" id="RSX51782.1"/>
    </source>
</evidence>
<dbReference type="GO" id="GO:0005524">
    <property type="term" value="F:ATP binding"/>
    <property type="evidence" value="ECO:0007669"/>
    <property type="project" value="UniProtKB-UniRule"/>
</dbReference>
<dbReference type="InterPro" id="IPR015262">
    <property type="entry name" value="tRNA_Ile_lys_synt_subst-bd"/>
</dbReference>
<keyword evidence="3 7" id="KW-0819">tRNA processing</keyword>